<dbReference type="InterPro" id="IPR036866">
    <property type="entry name" value="RibonucZ/Hydroxyglut_hydro"/>
</dbReference>
<accession>A0A382PHM8</accession>
<dbReference type="EMBL" id="UINC01107137">
    <property type="protein sequence ID" value="SVC72290.1"/>
    <property type="molecule type" value="Genomic_DNA"/>
</dbReference>
<gene>
    <name evidence="2" type="ORF">METZ01_LOCUS325144</name>
</gene>
<feature type="non-terminal residue" evidence="2">
    <location>
        <position position="206"/>
    </location>
</feature>
<dbReference type="PANTHER" id="PTHR42951">
    <property type="entry name" value="METALLO-BETA-LACTAMASE DOMAIN-CONTAINING"/>
    <property type="match status" value="1"/>
</dbReference>
<name>A0A382PHM8_9ZZZZ</name>
<dbReference type="AlphaFoldDB" id="A0A382PHM8"/>
<dbReference type="InterPro" id="IPR050855">
    <property type="entry name" value="NDM-1-like"/>
</dbReference>
<evidence type="ECO:0000259" key="1">
    <source>
        <dbReference type="SMART" id="SM00849"/>
    </source>
</evidence>
<sequence length="206" mass="22818">MLPFTAFALSLVLWTAGLGAVQPEIPPIEVHQITDTLHMLGSGMETGGNIAVLVAESGVVLVDTKNEGYGPTILDLVRAITDKPVTMIINTHVHYDHSGANTEFPDTVQFVAHENIRRHWARTDCQPVPTNCDDFQGENRRYLPKTTFNDRLSLFAGTPDQIDLYYFGRGHTDGDTFVVFKEARTMHVGDMFLGKTLPFIDAENGN</sequence>
<organism evidence="2">
    <name type="scientific">marine metagenome</name>
    <dbReference type="NCBI Taxonomy" id="408172"/>
    <lineage>
        <taxon>unclassified sequences</taxon>
        <taxon>metagenomes</taxon>
        <taxon>ecological metagenomes</taxon>
    </lineage>
</organism>
<protein>
    <recommendedName>
        <fullName evidence="1">Metallo-beta-lactamase domain-containing protein</fullName>
    </recommendedName>
</protein>
<dbReference type="Gene3D" id="3.60.15.10">
    <property type="entry name" value="Ribonuclease Z/Hydroxyacylglutathione hydrolase-like"/>
    <property type="match status" value="1"/>
</dbReference>
<proteinExistence type="predicted"/>
<reference evidence="2" key="1">
    <citation type="submission" date="2018-05" db="EMBL/GenBank/DDBJ databases">
        <authorList>
            <person name="Lanie J.A."/>
            <person name="Ng W.-L."/>
            <person name="Kazmierczak K.M."/>
            <person name="Andrzejewski T.M."/>
            <person name="Davidsen T.M."/>
            <person name="Wayne K.J."/>
            <person name="Tettelin H."/>
            <person name="Glass J.I."/>
            <person name="Rusch D."/>
            <person name="Podicherti R."/>
            <person name="Tsui H.-C.T."/>
            <person name="Winkler M.E."/>
        </authorList>
    </citation>
    <scope>NUCLEOTIDE SEQUENCE</scope>
</reference>
<feature type="domain" description="Metallo-beta-lactamase" evidence="1">
    <location>
        <begin position="47"/>
        <end position="206"/>
    </location>
</feature>
<evidence type="ECO:0000313" key="2">
    <source>
        <dbReference type="EMBL" id="SVC72290.1"/>
    </source>
</evidence>
<dbReference type="Pfam" id="PF00753">
    <property type="entry name" value="Lactamase_B"/>
    <property type="match status" value="1"/>
</dbReference>
<dbReference type="SMART" id="SM00849">
    <property type="entry name" value="Lactamase_B"/>
    <property type="match status" value="1"/>
</dbReference>
<dbReference type="SUPFAM" id="SSF56281">
    <property type="entry name" value="Metallo-hydrolase/oxidoreductase"/>
    <property type="match status" value="1"/>
</dbReference>
<dbReference type="InterPro" id="IPR001279">
    <property type="entry name" value="Metallo-B-lactamas"/>
</dbReference>
<dbReference type="PANTHER" id="PTHR42951:SF4">
    <property type="entry name" value="ACYL-COENZYME A THIOESTERASE MBLAC2"/>
    <property type="match status" value="1"/>
</dbReference>